<gene>
    <name evidence="7" type="ORF">C2E20_5855</name>
</gene>
<dbReference type="SUPFAM" id="SSF54292">
    <property type="entry name" value="2Fe-2S ferredoxin-like"/>
    <property type="match status" value="1"/>
</dbReference>
<dbReference type="Proteomes" id="UP000239649">
    <property type="component" value="Unassembled WGS sequence"/>
</dbReference>
<evidence type="ECO:0000313" key="8">
    <source>
        <dbReference type="Proteomes" id="UP000239649"/>
    </source>
</evidence>
<feature type="compositionally biased region" description="Low complexity" evidence="4">
    <location>
        <begin position="1460"/>
        <end position="1488"/>
    </location>
</feature>
<evidence type="ECO:0000256" key="2">
    <source>
        <dbReference type="ARBA" id="ARBA00023014"/>
    </source>
</evidence>
<dbReference type="Gene3D" id="3.10.20.30">
    <property type="match status" value="1"/>
</dbReference>
<keyword evidence="2" id="KW-0411">Iron-sulfur</keyword>
<feature type="region of interest" description="Disordered" evidence="4">
    <location>
        <begin position="182"/>
        <end position="201"/>
    </location>
</feature>
<dbReference type="PROSITE" id="PS51085">
    <property type="entry name" value="2FE2S_FER_2"/>
    <property type="match status" value="1"/>
</dbReference>
<feature type="region of interest" description="Disordered" evidence="4">
    <location>
        <begin position="1449"/>
        <end position="1488"/>
    </location>
</feature>
<feature type="compositionally biased region" description="Low complexity" evidence="4">
    <location>
        <begin position="1105"/>
        <end position="1114"/>
    </location>
</feature>
<feature type="compositionally biased region" description="Low complexity" evidence="4">
    <location>
        <begin position="1000"/>
        <end position="1012"/>
    </location>
</feature>
<keyword evidence="1" id="KW-0479">Metal-binding</keyword>
<feature type="coiled-coil region" evidence="3">
    <location>
        <begin position="415"/>
        <end position="477"/>
    </location>
</feature>
<keyword evidence="1" id="KW-0001">2Fe-2S</keyword>
<dbReference type="GO" id="GO:0051537">
    <property type="term" value="F:2 iron, 2 sulfur cluster binding"/>
    <property type="evidence" value="ECO:0007669"/>
    <property type="project" value="UniProtKB-KW"/>
</dbReference>
<dbReference type="InterPro" id="IPR036010">
    <property type="entry name" value="2Fe-2S_ferredoxin-like_sf"/>
</dbReference>
<dbReference type="Gene3D" id="2.60.40.10">
    <property type="entry name" value="Immunoglobulins"/>
    <property type="match status" value="1"/>
</dbReference>
<feature type="compositionally biased region" description="Low complexity" evidence="4">
    <location>
        <begin position="1639"/>
        <end position="1656"/>
    </location>
</feature>
<dbReference type="InterPro" id="IPR013783">
    <property type="entry name" value="Ig-like_fold"/>
</dbReference>
<feature type="region of interest" description="Disordered" evidence="4">
    <location>
        <begin position="911"/>
        <end position="960"/>
    </location>
</feature>
<dbReference type="GO" id="GO:2001070">
    <property type="term" value="F:starch binding"/>
    <property type="evidence" value="ECO:0007669"/>
    <property type="project" value="InterPro"/>
</dbReference>
<feature type="coiled-coil region" evidence="3">
    <location>
        <begin position="341"/>
        <end position="375"/>
    </location>
</feature>
<proteinExistence type="predicted"/>
<dbReference type="Pfam" id="PF00111">
    <property type="entry name" value="Fer2"/>
    <property type="match status" value="1"/>
</dbReference>
<feature type="coiled-coil region" evidence="3">
    <location>
        <begin position="851"/>
        <end position="899"/>
    </location>
</feature>
<dbReference type="InterPro" id="IPR013784">
    <property type="entry name" value="Carb-bd-like_fold"/>
</dbReference>
<feature type="coiled-coil region" evidence="3">
    <location>
        <begin position="1237"/>
        <end position="1271"/>
    </location>
</feature>
<dbReference type="EMBL" id="LHPF02000018">
    <property type="protein sequence ID" value="PSC70743.1"/>
    <property type="molecule type" value="Genomic_DNA"/>
</dbReference>
<evidence type="ECO:0000256" key="3">
    <source>
        <dbReference type="SAM" id="Coils"/>
    </source>
</evidence>
<evidence type="ECO:0000256" key="4">
    <source>
        <dbReference type="SAM" id="MobiDB-lite"/>
    </source>
</evidence>
<dbReference type="InterPro" id="IPR002044">
    <property type="entry name" value="CBM20"/>
</dbReference>
<dbReference type="InterPro" id="IPR012675">
    <property type="entry name" value="Beta-grasp_dom_sf"/>
</dbReference>
<dbReference type="OrthoDB" id="1885901at2759"/>
<evidence type="ECO:0000259" key="5">
    <source>
        <dbReference type="PROSITE" id="PS51085"/>
    </source>
</evidence>
<dbReference type="PROSITE" id="PS51166">
    <property type="entry name" value="CBM20"/>
    <property type="match status" value="1"/>
</dbReference>
<feature type="region of interest" description="Disordered" evidence="4">
    <location>
        <begin position="1091"/>
        <end position="1132"/>
    </location>
</feature>
<reference evidence="7 8" key="1">
    <citation type="journal article" date="2018" name="Plant J.">
        <title>Genome sequences of Chlorella sorokiniana UTEX 1602 and Micractinium conductrix SAG 241.80: implications to maltose excretion by a green alga.</title>
        <authorList>
            <person name="Arriola M.B."/>
            <person name="Velmurugan N."/>
            <person name="Zhang Y."/>
            <person name="Plunkett M.H."/>
            <person name="Hondzo H."/>
            <person name="Barney B.M."/>
        </authorList>
    </citation>
    <scope>NUCLEOTIDE SEQUENCE [LARGE SCALE GENOMIC DNA]</scope>
    <source>
        <strain evidence="7 8">SAG 241.80</strain>
    </source>
</reference>
<name>A0A2P6V9H4_9CHLO</name>
<organism evidence="7 8">
    <name type="scientific">Micractinium conductrix</name>
    <dbReference type="NCBI Taxonomy" id="554055"/>
    <lineage>
        <taxon>Eukaryota</taxon>
        <taxon>Viridiplantae</taxon>
        <taxon>Chlorophyta</taxon>
        <taxon>core chlorophytes</taxon>
        <taxon>Trebouxiophyceae</taxon>
        <taxon>Chlorellales</taxon>
        <taxon>Chlorellaceae</taxon>
        <taxon>Chlorella clade</taxon>
        <taxon>Micractinium</taxon>
    </lineage>
</organism>
<feature type="region of interest" description="Disordered" evidence="4">
    <location>
        <begin position="977"/>
        <end position="1012"/>
    </location>
</feature>
<dbReference type="PANTHER" id="PTHR15048">
    <property type="entry name" value="STARCH-BINDING DOMAIN-CONTAINING PROTEIN 1"/>
    <property type="match status" value="1"/>
</dbReference>
<dbReference type="PANTHER" id="PTHR15048:SF0">
    <property type="entry name" value="STARCH-BINDING DOMAIN-CONTAINING PROTEIN 1"/>
    <property type="match status" value="1"/>
</dbReference>
<dbReference type="Pfam" id="PF00686">
    <property type="entry name" value="CBM_20"/>
    <property type="match status" value="1"/>
</dbReference>
<feature type="domain" description="2Fe-2S ferredoxin-type" evidence="5">
    <location>
        <begin position="61"/>
        <end position="156"/>
    </location>
</feature>
<protein>
    <submittedName>
        <fullName evidence="7">Chloroplast</fullName>
    </submittedName>
</protein>
<feature type="coiled-coil region" evidence="3">
    <location>
        <begin position="558"/>
        <end position="679"/>
    </location>
</feature>
<sequence>MQALSARQMAFSAGGATAAARRRVAAGGRRGTAVVRADVGFCRDKISERLDMTDEIEGTSTVIFLGANSEEIPVECPKGGYILDAALDAGLELPFTCKAGICGCCVGRVADGAVDQSDVADLSFVLTDDEVASGLSLLCMSRPVSDVVKVETQSDWGYNLGSNNWKGPTGYMTGKKIEPLMGTNWSGSKEEEEAPKSDWRNGVRLSSRSGSLPCPACLVRHLYTLTLEGSSGSTPEASTPASLQTTPSGIRSPAGDGCSGGATPPCGSHSPLRHTLQLAANRLAVLRGRDGAPAAGNEAAVAAGEQAARAASTSHRLRPRPLPADHLLALADQAQLVQGDADVLRDGLRGARRQLAALQQQLVAMQRQALRQQQLLHTLLVEQECEVKLARSEAEAYRTAARARTAAVGTLQSAVASLQADKARLEGRVRQLAAALQAAATQQSALAAHDRQRQRDAAALQQLASQLQKKAAAVDEAQAGTHAALALVHQTSSAADALQQQLGAARDREAALAADVQRLQQAAAAEAGTTSELRRELERLQGGAAAAAQARSTLQAGAADAKQRASGLQAELEEQRRAAAALAAQHEQLAQRAVAAEAEAGSAAGQLVAACEENAALAEQLAQAQAQVEDLGTAQVQHAKLAAAVHHLTADKAALVERLAEAEAEAASLRRMVRVLKQADSAAPSPAAAGGLAAAQNPYEGAGVAGSAARPRRKKSETREDAAAAAAAAEKLQQSDSGSSDEAEERQLVAAAATPQQPSGACLSCSSDGGSGSSSPRTQRRQRRQHGGGSGAQAQFWEEQVQSLTGALRRLQRRNRELAAQLGAAQHPQHAGSTVLAAAEPADALAVHIELSGLAAENAALRRQLEDAEEEAGRAQWRMEQQQAEARALHAQVVEVMAQLSDAGLAPALDATQHQPQQPPLPPAPKDTQQQQHHSWQPQPKHAALPGGAPVAAAVSPAQQHDAGDVLLDLQQAMAEMQAADDDDGAVEQAQQQRHHQWRHQQQQHEWQRQEQQWSCPAAAAYAESDGGSTISDVFDGLGAGPAGGGGLGSSSGGGGELLRAVAAEIPLLASRNAALQPEINGLSAASSRVAPAVAPLRPPPPPQQQQQGGPVLLKSQPAVPPVFPTPDLSQTGLQLAPRCNAAGAQESAMPSIRERAGLLFGGLAAGALALSASSAQAAEAATATAPAKNAPVMPEVGTNGRTAAQLQAELEKRSAADLEDLTKALEASKAAAVKNVETLQKRVAAEHAAMLQLQAELRSAKAQLSDSQVQVEKEKGLLVAAKDAALAAKKEAAEAAAAAHAAELALRGQAGLETLKSPLGLAAASGWTLAAIVALAKNRNSTDEIDWSKVEGKDEILAAMESARVDGESLRRESENLKRDLTGMQSTVSQLTKQLDAERTQRDTLRETILLLEREVSTMEQRMNAAKTEASTLKKKLEEVKVPVPSKRPTLNEILTGQAASEARTKSTSTSTSTRSTSSNISSTGKASSNNIFSSAAYANSKASKYDSNGLGSSNRAVRVRFTLQKELPFGQSLKLVGSHPALGAWDEARGLGMTWGDGHRWSGEVPMPVGTAVEFKAVIAVEGGASEWEQGSNHVLLIPDSTTSSSLAVKVEWGAGTAVLDEAAAKKEMGKVLATAGAIGSSSSTSSPSKASSTNKKWAGLLG</sequence>
<evidence type="ECO:0000256" key="1">
    <source>
        <dbReference type="ARBA" id="ARBA00022714"/>
    </source>
</evidence>
<dbReference type="STRING" id="554055.A0A2P6V9H4"/>
<accession>A0A2P6V9H4</accession>
<evidence type="ECO:0000313" key="7">
    <source>
        <dbReference type="EMBL" id="PSC70743.1"/>
    </source>
</evidence>
<dbReference type="SMART" id="SM01065">
    <property type="entry name" value="CBM_2"/>
    <property type="match status" value="1"/>
</dbReference>
<dbReference type="GO" id="GO:0016020">
    <property type="term" value="C:membrane"/>
    <property type="evidence" value="ECO:0007669"/>
    <property type="project" value="TreeGrafter"/>
</dbReference>
<keyword evidence="8" id="KW-1185">Reference proteome</keyword>
<dbReference type="InterPro" id="IPR001041">
    <property type="entry name" value="2Fe-2S_ferredoxin-type"/>
</dbReference>
<feature type="region of interest" description="Disordered" evidence="4">
    <location>
        <begin position="702"/>
        <end position="796"/>
    </location>
</feature>
<keyword evidence="1" id="KW-0408">Iron</keyword>
<feature type="compositionally biased region" description="Low complexity" evidence="4">
    <location>
        <begin position="926"/>
        <end position="958"/>
    </location>
</feature>
<feature type="compositionally biased region" description="Low complexity" evidence="4">
    <location>
        <begin position="759"/>
        <end position="777"/>
    </location>
</feature>
<feature type="compositionally biased region" description="Polar residues" evidence="4">
    <location>
        <begin position="229"/>
        <end position="249"/>
    </location>
</feature>
<dbReference type="SUPFAM" id="SSF49452">
    <property type="entry name" value="Starch-binding domain-like"/>
    <property type="match status" value="1"/>
</dbReference>
<feature type="coiled-coil region" evidence="3">
    <location>
        <begin position="1361"/>
        <end position="1437"/>
    </location>
</feature>
<evidence type="ECO:0000259" key="6">
    <source>
        <dbReference type="PROSITE" id="PS51166"/>
    </source>
</evidence>
<feature type="region of interest" description="Disordered" evidence="4">
    <location>
        <begin position="1639"/>
        <end position="1665"/>
    </location>
</feature>
<dbReference type="CDD" id="cd05467">
    <property type="entry name" value="CBM20"/>
    <property type="match status" value="1"/>
</dbReference>
<feature type="region of interest" description="Disordered" evidence="4">
    <location>
        <begin position="229"/>
        <end position="263"/>
    </location>
</feature>
<comment type="caution">
    <text evidence="7">The sequence shown here is derived from an EMBL/GenBank/DDBJ whole genome shotgun (WGS) entry which is preliminary data.</text>
</comment>
<dbReference type="CDD" id="cd00207">
    <property type="entry name" value="fer2"/>
    <property type="match status" value="1"/>
</dbReference>
<keyword evidence="3" id="KW-0175">Coiled coil</keyword>
<feature type="domain" description="CBM20" evidence="6">
    <location>
        <begin position="1513"/>
        <end position="1617"/>
    </location>
</feature>